<keyword evidence="1" id="KW-0472">Membrane</keyword>
<name>A0A8J2V985_9FLAO</name>
<dbReference type="RefSeq" id="WP_188441038.1">
    <property type="nucleotide sequence ID" value="NZ_BMGK01000005.1"/>
</dbReference>
<feature type="transmembrane region" description="Helical" evidence="1">
    <location>
        <begin position="88"/>
        <end position="105"/>
    </location>
</feature>
<protein>
    <recommendedName>
        <fullName evidence="4">YhhN-like protein</fullName>
    </recommendedName>
</protein>
<reference evidence="2" key="1">
    <citation type="journal article" date="2014" name="Int. J. Syst. Evol. Microbiol.">
        <title>Complete genome sequence of Corynebacterium casei LMG S-19264T (=DSM 44701T), isolated from a smear-ripened cheese.</title>
        <authorList>
            <consortium name="US DOE Joint Genome Institute (JGI-PGF)"/>
            <person name="Walter F."/>
            <person name="Albersmeier A."/>
            <person name="Kalinowski J."/>
            <person name="Ruckert C."/>
        </authorList>
    </citation>
    <scope>NUCLEOTIDE SEQUENCE</scope>
    <source>
        <strain evidence="2">CGMCC 1.12924</strain>
    </source>
</reference>
<organism evidence="2 3">
    <name type="scientific">Planktosalinus lacus</name>
    <dbReference type="NCBI Taxonomy" id="1526573"/>
    <lineage>
        <taxon>Bacteria</taxon>
        <taxon>Pseudomonadati</taxon>
        <taxon>Bacteroidota</taxon>
        <taxon>Flavobacteriia</taxon>
        <taxon>Flavobacteriales</taxon>
        <taxon>Flavobacteriaceae</taxon>
        <taxon>Planktosalinus</taxon>
    </lineage>
</organism>
<feature type="transmembrane region" description="Helical" evidence="1">
    <location>
        <begin position="147"/>
        <end position="169"/>
    </location>
</feature>
<feature type="transmembrane region" description="Helical" evidence="1">
    <location>
        <begin position="117"/>
        <end position="135"/>
    </location>
</feature>
<feature type="transmembrane region" description="Helical" evidence="1">
    <location>
        <begin position="212"/>
        <end position="231"/>
    </location>
</feature>
<dbReference type="Proteomes" id="UP000652231">
    <property type="component" value="Unassembled WGS sequence"/>
</dbReference>
<evidence type="ECO:0008006" key="4">
    <source>
        <dbReference type="Google" id="ProtNLM"/>
    </source>
</evidence>
<dbReference type="EMBL" id="BMGK01000005">
    <property type="protein sequence ID" value="GGD91719.1"/>
    <property type="molecule type" value="Genomic_DNA"/>
</dbReference>
<sequence length="245" mass="28770">MMLNNYFTNKYTQLIILTLILIAVNMYVIAFLDMSQSRMMRVLSVFLFFIFFIFYKNYWKGFVFLALILFMLRDLFIINYEIPAYKTSSFLFTISAYISLIYFSIKKLKISGFTPAILIFAISLIGLNIFNLYYLSEILNEGLDNGFQLILFYLQGGTLLVLGFAAYLYYDRYFGKTPLHYLYFVIAFIFSDLCGLAAYFYKIEAAFFLERFFYLIALSLLVNFALTTSSSKNEGRLRIEKESYI</sequence>
<feature type="transmembrane region" description="Helical" evidence="1">
    <location>
        <begin position="12"/>
        <end position="32"/>
    </location>
</feature>
<accession>A0A8J2V985</accession>
<keyword evidence="1" id="KW-1133">Transmembrane helix</keyword>
<comment type="caution">
    <text evidence="2">The sequence shown here is derived from an EMBL/GenBank/DDBJ whole genome shotgun (WGS) entry which is preliminary data.</text>
</comment>
<keyword evidence="1" id="KW-0812">Transmembrane</keyword>
<evidence type="ECO:0000256" key="1">
    <source>
        <dbReference type="SAM" id="Phobius"/>
    </source>
</evidence>
<gene>
    <name evidence="2" type="ORF">GCM10011312_14390</name>
</gene>
<feature type="transmembrane region" description="Helical" evidence="1">
    <location>
        <begin position="181"/>
        <end position="200"/>
    </location>
</feature>
<dbReference type="AlphaFoldDB" id="A0A8J2V985"/>
<proteinExistence type="predicted"/>
<evidence type="ECO:0000313" key="3">
    <source>
        <dbReference type="Proteomes" id="UP000652231"/>
    </source>
</evidence>
<evidence type="ECO:0000313" key="2">
    <source>
        <dbReference type="EMBL" id="GGD91719.1"/>
    </source>
</evidence>
<keyword evidence="3" id="KW-1185">Reference proteome</keyword>
<reference evidence="2" key="2">
    <citation type="submission" date="2020-09" db="EMBL/GenBank/DDBJ databases">
        <authorList>
            <person name="Sun Q."/>
            <person name="Zhou Y."/>
        </authorList>
    </citation>
    <scope>NUCLEOTIDE SEQUENCE</scope>
    <source>
        <strain evidence="2">CGMCC 1.12924</strain>
    </source>
</reference>